<evidence type="ECO:0000256" key="1">
    <source>
        <dbReference type="ARBA" id="ARBA00022490"/>
    </source>
</evidence>
<dbReference type="GO" id="GO:0016783">
    <property type="term" value="F:sulfurtransferase activity"/>
    <property type="evidence" value="ECO:0007669"/>
    <property type="project" value="TreeGrafter"/>
</dbReference>
<name>A0AAD5T001_9FUNG</name>
<proteinExistence type="predicted"/>
<evidence type="ECO:0000313" key="4">
    <source>
        <dbReference type="Proteomes" id="UP001211907"/>
    </source>
</evidence>
<dbReference type="GO" id="GO:0000049">
    <property type="term" value="F:tRNA binding"/>
    <property type="evidence" value="ECO:0007669"/>
    <property type="project" value="InterPro"/>
</dbReference>
<keyword evidence="2" id="KW-0819">tRNA processing</keyword>
<dbReference type="GO" id="GO:0002143">
    <property type="term" value="P:tRNA wobble position uridine thiolation"/>
    <property type="evidence" value="ECO:0007669"/>
    <property type="project" value="TreeGrafter"/>
</dbReference>
<keyword evidence="4" id="KW-1185">Reference proteome</keyword>
<dbReference type="PANTHER" id="PTHR20882:SF14">
    <property type="entry name" value="CYTOPLASMIC TRNA 2-THIOLATION PROTEIN 2"/>
    <property type="match status" value="1"/>
</dbReference>
<dbReference type="InterPro" id="IPR019407">
    <property type="entry name" value="CTU2"/>
</dbReference>
<evidence type="ECO:0008006" key="5">
    <source>
        <dbReference type="Google" id="ProtNLM"/>
    </source>
</evidence>
<dbReference type="EMBL" id="JADGJH010001870">
    <property type="protein sequence ID" value="KAJ3108190.1"/>
    <property type="molecule type" value="Genomic_DNA"/>
</dbReference>
<reference evidence="3" key="1">
    <citation type="submission" date="2020-05" db="EMBL/GenBank/DDBJ databases">
        <title>Phylogenomic resolution of chytrid fungi.</title>
        <authorList>
            <person name="Stajich J.E."/>
            <person name="Amses K."/>
            <person name="Simmons R."/>
            <person name="Seto K."/>
            <person name="Myers J."/>
            <person name="Bonds A."/>
            <person name="Quandt C.A."/>
            <person name="Barry K."/>
            <person name="Liu P."/>
            <person name="Grigoriev I."/>
            <person name="Longcore J.E."/>
            <person name="James T.Y."/>
        </authorList>
    </citation>
    <scope>NUCLEOTIDE SEQUENCE</scope>
    <source>
        <strain evidence="3">JEL0513</strain>
    </source>
</reference>
<sequence length="382" mass="41081">MQLHETCAKCGNADESALLATRGTRLCEKCVAQDTYGRFTKAFAAKGSLLKRGTSRACIALLPRSVSASSLGSSSVSTLFSAAPENALLLEFVRRFTEHNSSNGFNAFDTSGELKGASGGAVGDISGVFRESNAFFVGRPLVICLNVAVLARSPAEKDAIENDCDALRQHATFNLQLDFQCVKLETLFDESKEGTTNNETLSFDPATKLLSLTTASPNSISFSTARQTISLFSSLDAAPSTRKALLDALLLRLATHVVTTTTTQQLHSQHQKQLQHPITQTLIVPLHAAHAAAQVVSLSAIGQGFALPALLASDQQINNNLLIFRPFRDILPDEIAWSVRALKLPVFHALFDAPVFNTDARSGSVSATIQDLAECKKENYIL</sequence>
<evidence type="ECO:0000313" key="3">
    <source>
        <dbReference type="EMBL" id="KAJ3108190.1"/>
    </source>
</evidence>
<protein>
    <recommendedName>
        <fullName evidence="5">Cytoplasmic tRNA 2-thiolation protein 2</fullName>
    </recommendedName>
</protein>
<evidence type="ECO:0000256" key="2">
    <source>
        <dbReference type="ARBA" id="ARBA00022694"/>
    </source>
</evidence>
<comment type="caution">
    <text evidence="3">The sequence shown here is derived from an EMBL/GenBank/DDBJ whole genome shotgun (WGS) entry which is preliminary data.</text>
</comment>
<dbReference type="PANTHER" id="PTHR20882">
    <property type="entry name" value="CYTOPLASMIC TRNA 2-THIOLATION PROTEIN 2"/>
    <property type="match status" value="1"/>
</dbReference>
<keyword evidence="1" id="KW-0963">Cytoplasm</keyword>
<organism evidence="3 4">
    <name type="scientific">Physocladia obscura</name>
    <dbReference type="NCBI Taxonomy" id="109957"/>
    <lineage>
        <taxon>Eukaryota</taxon>
        <taxon>Fungi</taxon>
        <taxon>Fungi incertae sedis</taxon>
        <taxon>Chytridiomycota</taxon>
        <taxon>Chytridiomycota incertae sedis</taxon>
        <taxon>Chytridiomycetes</taxon>
        <taxon>Chytridiales</taxon>
        <taxon>Chytriomycetaceae</taxon>
        <taxon>Physocladia</taxon>
    </lineage>
</organism>
<dbReference type="AlphaFoldDB" id="A0AAD5T001"/>
<dbReference type="GO" id="GO:0005829">
    <property type="term" value="C:cytosol"/>
    <property type="evidence" value="ECO:0007669"/>
    <property type="project" value="TreeGrafter"/>
</dbReference>
<dbReference type="Proteomes" id="UP001211907">
    <property type="component" value="Unassembled WGS sequence"/>
</dbReference>
<gene>
    <name evidence="3" type="ORF">HK100_003478</name>
</gene>
<accession>A0AAD5T001</accession>